<organism evidence="18 19">
    <name type="scientific">Fulvivirga sedimenti</name>
    <dbReference type="NCBI Taxonomy" id="2879465"/>
    <lineage>
        <taxon>Bacteria</taxon>
        <taxon>Pseudomonadati</taxon>
        <taxon>Bacteroidota</taxon>
        <taxon>Cytophagia</taxon>
        <taxon>Cytophagales</taxon>
        <taxon>Fulvivirgaceae</taxon>
        <taxon>Fulvivirga</taxon>
    </lineage>
</organism>
<evidence type="ECO:0000256" key="12">
    <source>
        <dbReference type="ARBA" id="ARBA00023139"/>
    </source>
</evidence>
<name>A0A9X1HLD8_9BACT</name>
<dbReference type="InterPro" id="IPR054765">
    <property type="entry name" value="SLBB_dom"/>
</dbReference>
<evidence type="ECO:0000256" key="9">
    <source>
        <dbReference type="ARBA" id="ARBA00023065"/>
    </source>
</evidence>
<keyword evidence="13" id="KW-0998">Cell outer membrane</keyword>
<keyword evidence="3" id="KW-0813">Transport</keyword>
<accession>A0A9X1HLD8</accession>
<comment type="subcellular location">
    <subcellularLocation>
        <location evidence="1">Cell outer membrane</location>
        <topology evidence="1">Multi-pass membrane protein</topology>
    </subcellularLocation>
</comment>
<evidence type="ECO:0000256" key="6">
    <source>
        <dbReference type="ARBA" id="ARBA00022692"/>
    </source>
</evidence>
<keyword evidence="5" id="KW-0762">Sugar transport</keyword>
<evidence type="ECO:0000259" key="16">
    <source>
        <dbReference type="Pfam" id="PF02563"/>
    </source>
</evidence>
<evidence type="ECO:0000256" key="5">
    <source>
        <dbReference type="ARBA" id="ARBA00022597"/>
    </source>
</evidence>
<dbReference type="Gene3D" id="3.10.560.10">
    <property type="entry name" value="Outer membrane lipoprotein wza domain like"/>
    <property type="match status" value="1"/>
</dbReference>
<evidence type="ECO:0000256" key="10">
    <source>
        <dbReference type="ARBA" id="ARBA00023114"/>
    </source>
</evidence>
<keyword evidence="15" id="KW-1133">Transmembrane helix</keyword>
<evidence type="ECO:0000256" key="1">
    <source>
        <dbReference type="ARBA" id="ARBA00004571"/>
    </source>
</evidence>
<dbReference type="PANTHER" id="PTHR33619">
    <property type="entry name" value="POLYSACCHARIDE EXPORT PROTEIN GFCE-RELATED"/>
    <property type="match status" value="1"/>
</dbReference>
<dbReference type="Gene3D" id="3.30.1950.10">
    <property type="entry name" value="wza like domain"/>
    <property type="match status" value="1"/>
</dbReference>
<evidence type="ECO:0000256" key="11">
    <source>
        <dbReference type="ARBA" id="ARBA00023136"/>
    </source>
</evidence>
<evidence type="ECO:0000256" key="4">
    <source>
        <dbReference type="ARBA" id="ARBA00022452"/>
    </source>
</evidence>
<comment type="caution">
    <text evidence="18">The sequence shown here is derived from an EMBL/GenBank/DDBJ whole genome shotgun (WGS) entry which is preliminary data.</text>
</comment>
<evidence type="ECO:0000256" key="13">
    <source>
        <dbReference type="ARBA" id="ARBA00023237"/>
    </source>
</evidence>
<gene>
    <name evidence="18" type="ORF">LDX50_01065</name>
</gene>
<dbReference type="GO" id="GO:0046930">
    <property type="term" value="C:pore complex"/>
    <property type="evidence" value="ECO:0007669"/>
    <property type="project" value="UniProtKB-KW"/>
</dbReference>
<dbReference type="EMBL" id="JAIXNE010000001">
    <property type="protein sequence ID" value="MCA6073436.1"/>
    <property type="molecule type" value="Genomic_DNA"/>
</dbReference>
<dbReference type="PANTHER" id="PTHR33619:SF3">
    <property type="entry name" value="POLYSACCHARIDE EXPORT PROTEIN GFCE-RELATED"/>
    <property type="match status" value="1"/>
</dbReference>
<keyword evidence="7" id="KW-0732">Signal</keyword>
<dbReference type="RefSeq" id="WP_225696553.1">
    <property type="nucleotide sequence ID" value="NZ_JAIXNE010000001.1"/>
</dbReference>
<dbReference type="PROSITE" id="PS51257">
    <property type="entry name" value="PROKAR_LIPOPROTEIN"/>
    <property type="match status" value="1"/>
</dbReference>
<evidence type="ECO:0000256" key="2">
    <source>
        <dbReference type="ARBA" id="ARBA00009450"/>
    </source>
</evidence>
<dbReference type="InterPro" id="IPR003715">
    <property type="entry name" value="Poly_export_N"/>
</dbReference>
<evidence type="ECO:0000256" key="15">
    <source>
        <dbReference type="SAM" id="Phobius"/>
    </source>
</evidence>
<evidence type="ECO:0000259" key="17">
    <source>
        <dbReference type="Pfam" id="PF22461"/>
    </source>
</evidence>
<keyword evidence="12" id="KW-0564">Palmitate</keyword>
<evidence type="ECO:0000313" key="18">
    <source>
        <dbReference type="EMBL" id="MCA6073436.1"/>
    </source>
</evidence>
<proteinExistence type="inferred from homology"/>
<dbReference type="Proteomes" id="UP001139409">
    <property type="component" value="Unassembled WGS sequence"/>
</dbReference>
<evidence type="ECO:0000256" key="14">
    <source>
        <dbReference type="ARBA" id="ARBA00023288"/>
    </source>
</evidence>
<dbReference type="Pfam" id="PF02563">
    <property type="entry name" value="Poly_export"/>
    <property type="match status" value="1"/>
</dbReference>
<keyword evidence="6 15" id="KW-0812">Transmembrane</keyword>
<keyword evidence="9" id="KW-0406">Ion transport</keyword>
<reference evidence="18" key="1">
    <citation type="submission" date="2021-09" db="EMBL/GenBank/DDBJ databases">
        <title>Fulvivirga sp. isolated from coastal sediment.</title>
        <authorList>
            <person name="Yu H."/>
        </authorList>
    </citation>
    <scope>NUCLEOTIDE SEQUENCE</scope>
    <source>
        <strain evidence="18">1062</strain>
    </source>
</reference>
<dbReference type="GO" id="GO:0009279">
    <property type="term" value="C:cell outer membrane"/>
    <property type="evidence" value="ECO:0007669"/>
    <property type="project" value="UniProtKB-SubCell"/>
</dbReference>
<dbReference type="AlphaFoldDB" id="A0A9X1HLD8"/>
<evidence type="ECO:0000256" key="7">
    <source>
        <dbReference type="ARBA" id="ARBA00022729"/>
    </source>
</evidence>
<dbReference type="GO" id="GO:0006811">
    <property type="term" value="P:monoatomic ion transport"/>
    <property type="evidence" value="ECO:0007669"/>
    <property type="project" value="UniProtKB-KW"/>
</dbReference>
<comment type="similarity">
    <text evidence="2">Belongs to the BexD/CtrA/VexA family.</text>
</comment>
<sequence>MGNRNHSKYIFGLLIVLLMAAACVPNRKITYLQQGEELKEREDIVTDQVVRTHPMVIQEYKIQPLDILLIRFETITQEEYDFFKRIDPQQGAGGGNQQNQINNGIVVDAEGYIEYPVLGRIKLSGLTMFEAQKVLQDKAQPFLPDNVARVRPLNFRFSVVGEVNRPQVVTSQNTRVTMMEAVAMAGDFGELADRSIVKIIRQKGDQSEVHYVNLLEEDFIESDFYYVHQNDIIVVPPLKQRTFRKYFTSNLGIWTATVTAVLLAVSLFTR</sequence>
<dbReference type="GO" id="GO:0015159">
    <property type="term" value="F:polysaccharide transmembrane transporter activity"/>
    <property type="evidence" value="ECO:0007669"/>
    <property type="project" value="InterPro"/>
</dbReference>
<keyword evidence="11 15" id="KW-0472">Membrane</keyword>
<keyword evidence="19" id="KW-1185">Reference proteome</keyword>
<keyword evidence="8" id="KW-0625">Polysaccharide transport</keyword>
<evidence type="ECO:0000256" key="8">
    <source>
        <dbReference type="ARBA" id="ARBA00023047"/>
    </source>
</evidence>
<evidence type="ECO:0000313" key="19">
    <source>
        <dbReference type="Proteomes" id="UP001139409"/>
    </source>
</evidence>
<feature type="domain" description="SLBB" evidence="17">
    <location>
        <begin position="156"/>
        <end position="215"/>
    </location>
</feature>
<feature type="transmembrane region" description="Helical" evidence="15">
    <location>
        <begin position="251"/>
        <end position="269"/>
    </location>
</feature>
<feature type="domain" description="Polysaccharide export protein N-terminal" evidence="16">
    <location>
        <begin position="58"/>
        <end position="146"/>
    </location>
</feature>
<dbReference type="GO" id="GO:0015288">
    <property type="term" value="F:porin activity"/>
    <property type="evidence" value="ECO:0007669"/>
    <property type="project" value="UniProtKB-KW"/>
</dbReference>
<keyword evidence="4" id="KW-1134">Transmembrane beta strand</keyword>
<evidence type="ECO:0000256" key="3">
    <source>
        <dbReference type="ARBA" id="ARBA00022448"/>
    </source>
</evidence>
<keyword evidence="10" id="KW-0626">Porin</keyword>
<keyword evidence="14" id="KW-0449">Lipoprotein</keyword>
<dbReference type="InterPro" id="IPR049712">
    <property type="entry name" value="Poly_export"/>
</dbReference>
<protein>
    <submittedName>
        <fullName evidence="18">Polysaccharide biosynthesis/export family protein</fullName>
    </submittedName>
</protein>
<dbReference type="Pfam" id="PF22461">
    <property type="entry name" value="SLBB_2"/>
    <property type="match status" value="1"/>
</dbReference>